<dbReference type="EMBL" id="EQ962656">
    <property type="protein sequence ID" value="EED16340.1"/>
    <property type="molecule type" value="Genomic_DNA"/>
</dbReference>
<dbReference type="Proteomes" id="UP000001745">
    <property type="component" value="Unassembled WGS sequence"/>
</dbReference>
<dbReference type="RefSeq" id="XP_002483574.1">
    <property type="nucleotide sequence ID" value="XM_002483529.1"/>
</dbReference>
<protein>
    <submittedName>
        <fullName evidence="2">Uncharacterized protein</fullName>
    </submittedName>
</protein>
<dbReference type="STRING" id="441959.B8MGV9"/>
<dbReference type="HOGENOM" id="CLU_492729_0_0_1"/>
<dbReference type="AlphaFoldDB" id="B8MGV9"/>
<dbReference type="GeneID" id="8107814"/>
<proteinExistence type="predicted"/>
<dbReference type="VEuPathDB" id="FungiDB:TSTA_014310"/>
<feature type="region of interest" description="Disordered" evidence="1">
    <location>
        <begin position="1"/>
        <end position="20"/>
    </location>
</feature>
<evidence type="ECO:0000313" key="2">
    <source>
        <dbReference type="EMBL" id="EED16340.1"/>
    </source>
</evidence>
<evidence type="ECO:0000256" key="1">
    <source>
        <dbReference type="SAM" id="MobiDB-lite"/>
    </source>
</evidence>
<evidence type="ECO:0000313" key="3">
    <source>
        <dbReference type="Proteomes" id="UP000001745"/>
    </source>
</evidence>
<gene>
    <name evidence="2" type="ORF">TSTA_014310</name>
</gene>
<dbReference type="PhylomeDB" id="B8MGV9"/>
<reference evidence="3" key="1">
    <citation type="journal article" date="2015" name="Genome Announc.">
        <title>Genome sequence of the AIDS-associated pathogen Penicillium marneffei (ATCC18224) and its near taxonomic relative Talaromyces stipitatus (ATCC10500).</title>
        <authorList>
            <person name="Nierman W.C."/>
            <person name="Fedorova-Abrams N.D."/>
            <person name="Andrianopoulos A."/>
        </authorList>
    </citation>
    <scope>NUCLEOTIDE SEQUENCE [LARGE SCALE GENOMIC DNA]</scope>
    <source>
        <strain evidence="3">ATCC 10500 / CBS 375.48 / QM 6759 / NRRL 1006</strain>
    </source>
</reference>
<organism evidence="2 3">
    <name type="scientific">Talaromyces stipitatus (strain ATCC 10500 / CBS 375.48 / QM 6759 / NRRL 1006)</name>
    <name type="common">Penicillium stipitatum</name>
    <dbReference type="NCBI Taxonomy" id="441959"/>
    <lineage>
        <taxon>Eukaryota</taxon>
        <taxon>Fungi</taxon>
        <taxon>Dikarya</taxon>
        <taxon>Ascomycota</taxon>
        <taxon>Pezizomycotina</taxon>
        <taxon>Eurotiomycetes</taxon>
        <taxon>Eurotiomycetidae</taxon>
        <taxon>Eurotiales</taxon>
        <taxon>Trichocomaceae</taxon>
        <taxon>Talaromyces</taxon>
        <taxon>Talaromyces sect. Talaromyces</taxon>
    </lineage>
</organism>
<dbReference type="OrthoDB" id="5428055at2759"/>
<name>B8MGV9_TALSN</name>
<sequence length="553" mass="63092">MTIHSNVDFNGEMVEDRQGPRGRACPNYVPEWEIIQVEGEWYHLDGMKLDPEIEFMPNSEFEEEERLVPYSLLTWRDKPWISTHLSGLNDQREYLTIRFIRGHSLTTLKRHKLYLSYYRSTAGISKSMMPRLSPLTAARTEGATRIKRSRSLCGRVCTVISGTFILIAEAVARLQTVSNRNGVLFRLGPDKRWLVFSAWKSGRLYGATDGAYLEEVAFTMSFYPPNAILQDGSNELSTAASYFRFGSPCFDAVDIHNESQPALEYGGHLAPLRLITVALKDAAHSWEGIADHLTLHINQRGAIFDPDLHDRLLFDDNIFSRSRLYFWAIDSLELFIPNGRIWHSRHILLRITRNDDRPGVSHTIDGLHFKLCVQRVEKQASCLVALKTRLELLRDQIKTLRDGLFNANAVIESRSATELGQNVKLSTFCAAAWAVDYSSDTVVFIVVTVLLSTVTYLTVLNANNLARLSKGLYRQSCKDILRSMMKDDEWATMAGKFGRFQPEREDNTPLQWYILKFLVSQMWKRITGARINYEADVPEWNKVVSNGITAIPN</sequence>
<dbReference type="eggNOG" id="ENOG502SKTA">
    <property type="taxonomic scope" value="Eukaryota"/>
</dbReference>
<keyword evidence="3" id="KW-1185">Reference proteome</keyword>
<accession>B8MGV9</accession>
<dbReference type="InParanoid" id="B8MGV9"/>